<dbReference type="SUPFAM" id="SSF46689">
    <property type="entry name" value="Homeodomain-like"/>
    <property type="match status" value="1"/>
</dbReference>
<evidence type="ECO:0000256" key="1">
    <source>
        <dbReference type="ARBA" id="ARBA00023125"/>
    </source>
</evidence>
<evidence type="ECO:0000256" key="6">
    <source>
        <dbReference type="SAM" id="MobiDB-lite"/>
    </source>
</evidence>
<evidence type="ECO:0000259" key="7">
    <source>
        <dbReference type="PROSITE" id="PS50071"/>
    </source>
</evidence>
<feature type="region of interest" description="Disordered" evidence="6">
    <location>
        <begin position="636"/>
        <end position="671"/>
    </location>
</feature>
<comment type="subcellular location">
    <subcellularLocation>
        <location evidence="4 5">Nucleus</location>
    </subcellularLocation>
</comment>
<dbReference type="InterPro" id="IPR051647">
    <property type="entry name" value="Mediator_comp_sub12"/>
</dbReference>
<evidence type="ECO:0000313" key="9">
    <source>
        <dbReference type="Proteomes" id="UP000053815"/>
    </source>
</evidence>
<feature type="compositionally biased region" description="Low complexity" evidence="6">
    <location>
        <begin position="1"/>
        <end position="29"/>
    </location>
</feature>
<feature type="region of interest" description="Disordered" evidence="6">
    <location>
        <begin position="532"/>
        <end position="562"/>
    </location>
</feature>
<feature type="compositionally biased region" description="Polar residues" evidence="6">
    <location>
        <begin position="354"/>
        <end position="381"/>
    </location>
</feature>
<evidence type="ECO:0000313" key="8">
    <source>
        <dbReference type="EMBL" id="GAN10454.1"/>
    </source>
</evidence>
<keyword evidence="9" id="KW-1185">Reference proteome</keyword>
<dbReference type="PANTHER" id="PTHR46007">
    <property type="entry name" value="MEDIATOR OF RNA POLYMERASE II TRANSCRIPTION SUBUNIT 12"/>
    <property type="match status" value="1"/>
</dbReference>
<dbReference type="SMART" id="SM00389">
    <property type="entry name" value="HOX"/>
    <property type="match status" value="1"/>
</dbReference>
<dbReference type="EMBL" id="DF836645">
    <property type="protein sequence ID" value="GAN10454.1"/>
    <property type="molecule type" value="Genomic_DNA"/>
</dbReference>
<dbReference type="PROSITE" id="PS00027">
    <property type="entry name" value="HOMEOBOX_1"/>
    <property type="match status" value="1"/>
</dbReference>
<dbReference type="PANTHER" id="PTHR46007:SF11">
    <property type="entry name" value="MEDIATOR OF RNA POLYMERASE II TRANSCRIPTION SUBUNIT 12"/>
    <property type="match status" value="1"/>
</dbReference>
<keyword evidence="1 4" id="KW-0238">DNA-binding</keyword>
<dbReference type="GO" id="GO:0003677">
    <property type="term" value="F:DNA binding"/>
    <property type="evidence" value="ECO:0007669"/>
    <property type="project" value="UniProtKB-UniRule"/>
</dbReference>
<dbReference type="OrthoDB" id="6159439at2759"/>
<proteinExistence type="predicted"/>
<reference evidence="8" key="1">
    <citation type="submission" date="2014-09" db="EMBL/GenBank/DDBJ databases">
        <title>Draft genome sequence of an oleaginous Mucoromycotina fungus Mucor ambiguus NBRC6742.</title>
        <authorList>
            <person name="Takeda I."/>
            <person name="Yamane N."/>
            <person name="Morita T."/>
            <person name="Tamano K."/>
            <person name="Machida M."/>
            <person name="Baker S."/>
            <person name="Koike H."/>
        </authorList>
    </citation>
    <scope>NUCLEOTIDE SEQUENCE</scope>
    <source>
        <strain evidence="8">NBRC 6742</strain>
    </source>
</reference>
<gene>
    <name evidence="8" type="ORF">MAM1_0356c09995</name>
</gene>
<evidence type="ECO:0000256" key="4">
    <source>
        <dbReference type="PROSITE-ProRule" id="PRU00108"/>
    </source>
</evidence>
<feature type="compositionally biased region" description="Low complexity" evidence="6">
    <location>
        <begin position="413"/>
        <end position="432"/>
    </location>
</feature>
<protein>
    <submittedName>
        <fullName evidence="8">Homeobox expressed in ES cells 1-like</fullName>
    </submittedName>
</protein>
<evidence type="ECO:0000256" key="2">
    <source>
        <dbReference type="ARBA" id="ARBA00023155"/>
    </source>
</evidence>
<accession>A0A0C9MSP1</accession>
<dbReference type="Gene3D" id="1.10.10.60">
    <property type="entry name" value="Homeodomain-like"/>
    <property type="match status" value="1"/>
</dbReference>
<feature type="region of interest" description="Disordered" evidence="6">
    <location>
        <begin position="214"/>
        <end position="268"/>
    </location>
</feature>
<keyword evidence="2 4" id="KW-0371">Homeobox</keyword>
<name>A0A0C9MSP1_9FUNG</name>
<dbReference type="InterPro" id="IPR017970">
    <property type="entry name" value="Homeobox_CS"/>
</dbReference>
<dbReference type="Pfam" id="PF24818">
    <property type="entry name" value="PH_TRF2_HOY1"/>
    <property type="match status" value="1"/>
</dbReference>
<dbReference type="InterPro" id="IPR057939">
    <property type="entry name" value="TRF2_HOY1_PH"/>
</dbReference>
<dbReference type="GO" id="GO:0016592">
    <property type="term" value="C:mediator complex"/>
    <property type="evidence" value="ECO:0007669"/>
    <property type="project" value="TreeGrafter"/>
</dbReference>
<dbReference type="Proteomes" id="UP000053815">
    <property type="component" value="Unassembled WGS sequence"/>
</dbReference>
<feature type="DNA-binding region" description="Homeobox" evidence="4">
    <location>
        <begin position="59"/>
        <end position="118"/>
    </location>
</feature>
<sequence>MTSLPQQQQHHQHQSWSQQLSDENTVQADQHQHQDVADNQDADDIHQPDNHSGTNSTPPVRKRTRATADQLSVLEDTFAVNVSPNSKLRKQLAEQLQMSERSIQIWFQNRRAKVKHMQKRAQMQMHQASIRAQLYQYHQQQQQQYGQPLLPMQPNSSAAAAAAAAAAAGVYQHPYYYSNAATRLAMPTRAQSVDAVQYNNARVLNLHQQTQPQPQDMLFTPASSVPPPPSTTTGTQYSATPPPMSYPQYYGHHQPGSAASSSSWPAHLQDDLPLTRQSMPPQVYPYDFNSSSVEPSSIGMEFPEYLHGQVSPSPSPLHQQQKLNATIPTLVSVPDAGPTAILATSLTQSTTASNHNSPTPAANLSTSPEATTNIGLSTIDPSNLMMPSAGSIDETIEKKESSAAPDSASVKGESSQQQQQQPVESEQQQQQQQEEDEEPKDLYLSATTLTIGTWHRLKMHETDLVCVYRPDTRTFAWHIVDGGCHFKMEVAQNAVSSIEFVLDEHEALADVHFDISEPPLFYMESTTTTTTTIPLDESSTKKKTSKKNEKDDTTSTEESEQEKIIEIPSPMWVQCSDFTEGKQASRFFRHTLKGVAHHMKQELLALIHNHEETRRLVHFIEPQQYNLMYQPIVESQSSHPHQHPHHHAHQHPHHIQHPPQHHHHIQQHSPTNEDHLLMQAAAAGFMNPNMYWPSQPVSEPIACELYMS</sequence>
<evidence type="ECO:0000256" key="5">
    <source>
        <dbReference type="RuleBase" id="RU000682"/>
    </source>
</evidence>
<feature type="region of interest" description="Disordered" evidence="6">
    <location>
        <begin position="348"/>
        <end position="443"/>
    </location>
</feature>
<dbReference type="InterPro" id="IPR009057">
    <property type="entry name" value="Homeodomain-like_sf"/>
</dbReference>
<dbReference type="Pfam" id="PF00046">
    <property type="entry name" value="Homeodomain"/>
    <property type="match status" value="1"/>
</dbReference>
<dbReference type="InterPro" id="IPR001356">
    <property type="entry name" value="HD"/>
</dbReference>
<evidence type="ECO:0000256" key="3">
    <source>
        <dbReference type="ARBA" id="ARBA00023242"/>
    </source>
</evidence>
<feature type="domain" description="Homeobox" evidence="7">
    <location>
        <begin position="57"/>
        <end position="117"/>
    </location>
</feature>
<organism evidence="8">
    <name type="scientific">Mucor ambiguus</name>
    <dbReference type="NCBI Taxonomy" id="91626"/>
    <lineage>
        <taxon>Eukaryota</taxon>
        <taxon>Fungi</taxon>
        <taxon>Fungi incertae sedis</taxon>
        <taxon>Mucoromycota</taxon>
        <taxon>Mucoromycotina</taxon>
        <taxon>Mucoromycetes</taxon>
        <taxon>Mucorales</taxon>
        <taxon>Mucorineae</taxon>
        <taxon>Mucoraceae</taxon>
        <taxon>Mucor</taxon>
    </lineage>
</organism>
<dbReference type="AlphaFoldDB" id="A0A0C9MSP1"/>
<dbReference type="GO" id="GO:0000981">
    <property type="term" value="F:DNA-binding transcription factor activity, RNA polymerase II-specific"/>
    <property type="evidence" value="ECO:0007669"/>
    <property type="project" value="InterPro"/>
</dbReference>
<feature type="compositionally biased region" description="Basic residues" evidence="6">
    <location>
        <begin position="640"/>
        <end position="666"/>
    </location>
</feature>
<dbReference type="STRING" id="91626.A0A0C9MSP1"/>
<dbReference type="CDD" id="cd00086">
    <property type="entry name" value="homeodomain"/>
    <property type="match status" value="1"/>
</dbReference>
<keyword evidence="3 4" id="KW-0539">Nucleus</keyword>
<dbReference type="GO" id="GO:0003713">
    <property type="term" value="F:transcription coactivator activity"/>
    <property type="evidence" value="ECO:0007669"/>
    <property type="project" value="TreeGrafter"/>
</dbReference>
<feature type="region of interest" description="Disordered" evidence="6">
    <location>
        <begin position="1"/>
        <end position="65"/>
    </location>
</feature>
<dbReference type="GO" id="GO:0045944">
    <property type="term" value="P:positive regulation of transcription by RNA polymerase II"/>
    <property type="evidence" value="ECO:0007669"/>
    <property type="project" value="TreeGrafter"/>
</dbReference>
<dbReference type="PROSITE" id="PS50071">
    <property type="entry name" value="HOMEOBOX_2"/>
    <property type="match status" value="1"/>
</dbReference>